<evidence type="ECO:0000313" key="1">
    <source>
        <dbReference type="EMBL" id="MDR6938561.1"/>
    </source>
</evidence>
<dbReference type="Proteomes" id="UP001266099">
    <property type="component" value="Unassembled WGS sequence"/>
</dbReference>
<organism evidence="1 2">
    <name type="scientific">Arcanobacterium hippocoleae</name>
    <dbReference type="NCBI Taxonomy" id="149017"/>
    <lineage>
        <taxon>Bacteria</taxon>
        <taxon>Bacillati</taxon>
        <taxon>Actinomycetota</taxon>
        <taxon>Actinomycetes</taxon>
        <taxon>Actinomycetales</taxon>
        <taxon>Actinomycetaceae</taxon>
        <taxon>Arcanobacterium</taxon>
    </lineage>
</organism>
<comment type="caution">
    <text evidence="1">The sequence shown here is derived from an EMBL/GenBank/DDBJ whole genome shotgun (WGS) entry which is preliminary data.</text>
</comment>
<dbReference type="InterPro" id="IPR015797">
    <property type="entry name" value="NUDIX_hydrolase-like_dom_sf"/>
</dbReference>
<dbReference type="InterPro" id="IPR032582">
    <property type="entry name" value="DUF4916"/>
</dbReference>
<dbReference type="SUPFAM" id="SSF55811">
    <property type="entry name" value="Nudix"/>
    <property type="match status" value="1"/>
</dbReference>
<reference evidence="1 2" key="1">
    <citation type="submission" date="2023-07" db="EMBL/GenBank/DDBJ databases">
        <title>Sequencing the genomes of 1000 actinobacteria strains.</title>
        <authorList>
            <person name="Klenk H.-P."/>
        </authorList>
    </citation>
    <scope>NUCLEOTIDE SEQUENCE [LARGE SCALE GENOMIC DNA]</scope>
    <source>
        <strain evidence="1 2">DSM 15539</strain>
    </source>
</reference>
<name>A0ABU1SZT1_9ACTO</name>
<gene>
    <name evidence="1" type="ORF">J2S36_000104</name>
</gene>
<dbReference type="Pfam" id="PF16262">
    <property type="entry name" value="DUF4916"/>
    <property type="match status" value="1"/>
</dbReference>
<dbReference type="EMBL" id="JAVDUJ010000001">
    <property type="protein sequence ID" value="MDR6938561.1"/>
    <property type="molecule type" value="Genomic_DNA"/>
</dbReference>
<dbReference type="RefSeq" id="WP_309954482.1">
    <property type="nucleotide sequence ID" value="NZ_JAVDUJ010000001.1"/>
</dbReference>
<sequence length="181" mass="19873">MSEISFSGLPTPENSASWLSPEELEFVRNKMPVLYVDIVPVKLDPHGELTAVGLLLCSDGDVLQRTIPRGRVLMNESILEALLRHIQKDLGPMALPQLPVSALPFTIGEYFPTPGEHLYDPRQHAVSLAYIVPMAGDCAPNSNAIEFSWFTPGEIRSESLQAEICKSQGAILKRAMAYLGN</sequence>
<accession>A0ABU1SZT1</accession>
<evidence type="ECO:0000313" key="2">
    <source>
        <dbReference type="Proteomes" id="UP001266099"/>
    </source>
</evidence>
<dbReference type="Gene3D" id="3.90.79.10">
    <property type="entry name" value="Nucleoside Triphosphate Pyrophosphohydrolase"/>
    <property type="match status" value="1"/>
</dbReference>
<keyword evidence="2" id="KW-1185">Reference proteome</keyword>
<protein>
    <submittedName>
        <fullName evidence="1">ADP-ribose pyrophosphatase YjhB (NUDIX family)</fullName>
    </submittedName>
</protein>
<proteinExistence type="predicted"/>